<keyword evidence="2" id="KW-1133">Transmembrane helix</keyword>
<evidence type="ECO:0000256" key="2">
    <source>
        <dbReference type="SAM" id="Phobius"/>
    </source>
</evidence>
<dbReference type="Proteomes" id="UP000233535">
    <property type="component" value="Unassembled WGS sequence"/>
</dbReference>
<feature type="transmembrane region" description="Helical" evidence="2">
    <location>
        <begin position="42"/>
        <end position="67"/>
    </location>
</feature>
<keyword evidence="2" id="KW-0812">Transmembrane</keyword>
<protein>
    <submittedName>
        <fullName evidence="3">Uncharacterized protein</fullName>
    </submittedName>
</protein>
<dbReference type="AlphaFoldDB" id="A0A2N3HUH8"/>
<gene>
    <name evidence="3" type="ORF">BZG02_14835</name>
</gene>
<name>A0A2N3HUH8_9BACT</name>
<proteinExistence type="predicted"/>
<feature type="coiled-coil region" evidence="1">
    <location>
        <begin position="73"/>
        <end position="155"/>
    </location>
</feature>
<dbReference type="RefSeq" id="WP_101262236.1">
    <property type="nucleotide sequence ID" value="NZ_MVDD01000012.1"/>
</dbReference>
<evidence type="ECO:0000313" key="3">
    <source>
        <dbReference type="EMBL" id="PKQ61697.1"/>
    </source>
</evidence>
<organism evidence="3 4">
    <name type="scientific">Labilibaculum filiforme</name>
    <dbReference type="NCBI Taxonomy" id="1940526"/>
    <lineage>
        <taxon>Bacteria</taxon>
        <taxon>Pseudomonadati</taxon>
        <taxon>Bacteroidota</taxon>
        <taxon>Bacteroidia</taxon>
        <taxon>Marinilabiliales</taxon>
        <taxon>Marinifilaceae</taxon>
        <taxon>Labilibaculum</taxon>
    </lineage>
</organism>
<keyword evidence="2" id="KW-0472">Membrane</keyword>
<dbReference type="EMBL" id="MVDD01000012">
    <property type="protein sequence ID" value="PKQ61697.1"/>
    <property type="molecule type" value="Genomic_DNA"/>
</dbReference>
<dbReference type="OrthoDB" id="1122217at2"/>
<comment type="caution">
    <text evidence="3">The sequence shown here is derived from an EMBL/GenBank/DDBJ whole genome shotgun (WGS) entry which is preliminary data.</text>
</comment>
<evidence type="ECO:0000313" key="4">
    <source>
        <dbReference type="Proteomes" id="UP000233535"/>
    </source>
</evidence>
<accession>A0A2N3HUH8</accession>
<sequence>MKQSVEKQIKNAFESWDNEKNTVGFDKSAVWNSMNMPTKNKVFIITWFRVASIAIILILLGGLSYSYRVNQCLQMSQNKLQIELNQAKALQAKIAQKEVATEIIYKTQIKTVDSEQAKMALANLSAKIEQIASENKALQQQLSEQQLANNSLNDSINTLTTNLEEATSWYAQQLESRKGENPSQGLSIDINEEALLALSKNKQKIKTTTNNPNKRFKITFKNKSRESETSAPLFKDITMK</sequence>
<keyword evidence="4" id="KW-1185">Reference proteome</keyword>
<evidence type="ECO:0000256" key="1">
    <source>
        <dbReference type="SAM" id="Coils"/>
    </source>
</evidence>
<keyword evidence="1" id="KW-0175">Coiled coil</keyword>
<reference evidence="3 4" key="1">
    <citation type="journal article" date="2017" name="Front. Microbiol.">
        <title>Labilibaculum manganireducens gen. nov., sp. nov. and Labilibaculum filiforme sp. nov., Novel Bacteroidetes Isolated from Subsurface Sediments of the Baltic Sea.</title>
        <authorList>
            <person name="Vandieken V."/>
            <person name="Marshall I.P."/>
            <person name="Niemann H."/>
            <person name="Engelen B."/>
            <person name="Cypionka H."/>
        </authorList>
    </citation>
    <scope>NUCLEOTIDE SEQUENCE [LARGE SCALE GENOMIC DNA]</scope>
    <source>
        <strain evidence="3 4">59.16B</strain>
    </source>
</reference>